<keyword evidence="3" id="KW-1185">Reference proteome</keyword>
<dbReference type="InterPro" id="IPR033900">
    <property type="entry name" value="Gram_neg_porin_domain"/>
</dbReference>
<comment type="caution">
    <text evidence="2">The sequence shown here is derived from an EMBL/GenBank/DDBJ whole genome shotgun (WGS) entry which is preliminary data.</text>
</comment>
<protein>
    <submittedName>
        <fullName evidence="2">Porin-like protein</fullName>
    </submittedName>
</protein>
<name>A0A3N1NYT7_9GAMM</name>
<dbReference type="Gene3D" id="2.40.160.10">
    <property type="entry name" value="Porin"/>
    <property type="match status" value="1"/>
</dbReference>
<dbReference type="Pfam" id="PF13609">
    <property type="entry name" value="Porin_4"/>
    <property type="match status" value="1"/>
</dbReference>
<dbReference type="GO" id="GO:0015288">
    <property type="term" value="F:porin activity"/>
    <property type="evidence" value="ECO:0007669"/>
    <property type="project" value="InterPro"/>
</dbReference>
<dbReference type="InterPro" id="IPR023614">
    <property type="entry name" value="Porin_dom_sf"/>
</dbReference>
<feature type="domain" description="Porin" evidence="1">
    <location>
        <begin position="27"/>
        <end position="374"/>
    </location>
</feature>
<dbReference type="Proteomes" id="UP000273643">
    <property type="component" value="Unassembled WGS sequence"/>
</dbReference>
<organism evidence="2 3">
    <name type="scientific">Marinimicrobium koreense</name>
    <dbReference type="NCBI Taxonomy" id="306545"/>
    <lineage>
        <taxon>Bacteria</taxon>
        <taxon>Pseudomonadati</taxon>
        <taxon>Pseudomonadota</taxon>
        <taxon>Gammaproteobacteria</taxon>
        <taxon>Cellvibrionales</taxon>
        <taxon>Cellvibrionaceae</taxon>
        <taxon>Marinimicrobium</taxon>
    </lineage>
</organism>
<proteinExistence type="predicted"/>
<evidence type="ECO:0000259" key="1">
    <source>
        <dbReference type="Pfam" id="PF13609"/>
    </source>
</evidence>
<dbReference type="GO" id="GO:0016020">
    <property type="term" value="C:membrane"/>
    <property type="evidence" value="ECO:0007669"/>
    <property type="project" value="InterPro"/>
</dbReference>
<dbReference type="AlphaFoldDB" id="A0A3N1NYT7"/>
<sequence length="406" mass="44952">MKQLPAIRLSHVLLIVSFIALPVRGDVTAPSWNINGFGTLGVAHSDEDQADFTTGLLADEGAGYSDEWSLKVDSKVGVQLTANFASKFKAVLQVVSEQGHDGSFDPQIEWANVSYDITPELTVRIGRTVQPSFMTSEYRKVGYANPTVRPPAEVYNLVPVTNSDGIDVSYQSRFNEVTNTLHLLFGKKTTDLPDGFEMESDDSFTLANTLEWRDTTLFAAYSQTDLTVDVLTPFFNGFRAFGPEGEYIADRFDLDDTTVRIISLGGRYDPGTWFILGEWANNRSRSFVGEHRGWYLTGGVRIASLTPYLTFADQRAKGDLSHPGLPFPQAQPLNETLNLLLSQNTSDQSRIAVGARWDFAPSVALKVQYDRIDLRRGTRGVLSNTQPGFEGDEPVSVFSTTVDFVF</sequence>
<dbReference type="SUPFAM" id="SSF56935">
    <property type="entry name" value="Porins"/>
    <property type="match status" value="1"/>
</dbReference>
<reference evidence="2 3" key="1">
    <citation type="submission" date="2018-11" db="EMBL/GenBank/DDBJ databases">
        <title>Genomic Encyclopedia of Type Strains, Phase IV (KMG-IV): sequencing the most valuable type-strain genomes for metagenomic binning, comparative biology and taxonomic classification.</title>
        <authorList>
            <person name="Goeker M."/>
        </authorList>
    </citation>
    <scope>NUCLEOTIDE SEQUENCE [LARGE SCALE GENOMIC DNA]</scope>
    <source>
        <strain evidence="2 3">DSM 16974</strain>
    </source>
</reference>
<dbReference type="EMBL" id="RJUK01000001">
    <property type="protein sequence ID" value="ROQ19570.1"/>
    <property type="molecule type" value="Genomic_DNA"/>
</dbReference>
<evidence type="ECO:0000313" key="3">
    <source>
        <dbReference type="Proteomes" id="UP000273643"/>
    </source>
</evidence>
<accession>A0A3N1NYT7</accession>
<evidence type="ECO:0000313" key="2">
    <source>
        <dbReference type="EMBL" id="ROQ19570.1"/>
    </source>
</evidence>
<gene>
    <name evidence="2" type="ORF">EDC38_0154</name>
</gene>